<dbReference type="EMBL" id="BAABKY010000002">
    <property type="protein sequence ID" value="GAA5075496.1"/>
    <property type="molecule type" value="Genomic_DNA"/>
</dbReference>
<evidence type="ECO:0000313" key="1">
    <source>
        <dbReference type="EMBL" id="GAA5075496.1"/>
    </source>
</evidence>
<gene>
    <name evidence="1" type="ORF">GCM10025759_19090</name>
</gene>
<dbReference type="RefSeq" id="WP_158985738.1">
    <property type="nucleotide sequence ID" value="NZ_BAABKY010000002.1"/>
</dbReference>
<evidence type="ECO:0000313" key="2">
    <source>
        <dbReference type="Proteomes" id="UP001501083"/>
    </source>
</evidence>
<reference evidence="2" key="1">
    <citation type="journal article" date="2019" name="Int. J. Syst. Evol. Microbiol.">
        <title>The Global Catalogue of Microorganisms (GCM) 10K type strain sequencing project: providing services to taxonomists for standard genome sequencing and annotation.</title>
        <authorList>
            <consortium name="The Broad Institute Genomics Platform"/>
            <consortium name="The Broad Institute Genome Sequencing Center for Infectious Disease"/>
            <person name="Wu L."/>
            <person name="Ma J."/>
        </authorList>
    </citation>
    <scope>NUCLEOTIDE SEQUENCE [LARGE SCALE GENOMIC DNA]</scope>
    <source>
        <strain evidence="2">JCM 19212</strain>
    </source>
</reference>
<proteinExistence type="predicted"/>
<comment type="caution">
    <text evidence="1">The sequence shown here is derived from an EMBL/GenBank/DDBJ whole genome shotgun (WGS) entry which is preliminary data.</text>
</comment>
<keyword evidence="2" id="KW-1185">Reference proteome</keyword>
<sequence length="97" mass="11324">MSTSQELERGRLAAEVLENPVFREAFDQMRAEIVSKWRAEKDERVRDWLWTLDQATKRVESILTDTMNTGLLAQKQLELERSRAEKFGATLRKISGR</sequence>
<name>A0ABP9LG32_9GAMM</name>
<organism evidence="1 2">
    <name type="scientific">Lysobacter panacisoli</name>
    <dbReference type="NCBI Taxonomy" id="1255263"/>
    <lineage>
        <taxon>Bacteria</taxon>
        <taxon>Pseudomonadati</taxon>
        <taxon>Pseudomonadota</taxon>
        <taxon>Gammaproteobacteria</taxon>
        <taxon>Lysobacterales</taxon>
        <taxon>Lysobacteraceae</taxon>
        <taxon>Lysobacter</taxon>
    </lineage>
</organism>
<accession>A0ABP9LG32</accession>
<protein>
    <submittedName>
        <fullName evidence="1">Uncharacterized protein</fullName>
    </submittedName>
</protein>
<dbReference type="Proteomes" id="UP001501083">
    <property type="component" value="Unassembled WGS sequence"/>
</dbReference>